<protein>
    <submittedName>
        <fullName evidence="6">FadR family transcriptional regulator</fullName>
    </submittedName>
</protein>
<dbReference type="EMBL" id="JAGMWN010000001">
    <property type="protein sequence ID" value="MBP5855418.1"/>
    <property type="molecule type" value="Genomic_DNA"/>
</dbReference>
<proteinExistence type="predicted"/>
<evidence type="ECO:0000313" key="6">
    <source>
        <dbReference type="EMBL" id="MBP5855418.1"/>
    </source>
</evidence>
<evidence type="ECO:0000256" key="3">
    <source>
        <dbReference type="ARBA" id="ARBA00023163"/>
    </source>
</evidence>
<dbReference type="Proteomes" id="UP000672602">
    <property type="component" value="Unassembled WGS sequence"/>
</dbReference>
<keyword evidence="7" id="KW-1185">Reference proteome</keyword>
<dbReference type="SMART" id="SM00345">
    <property type="entry name" value="HTH_GNTR"/>
    <property type="match status" value="1"/>
</dbReference>
<accession>A0A8J7RYF4</accession>
<dbReference type="GO" id="GO:0003700">
    <property type="term" value="F:DNA-binding transcription factor activity"/>
    <property type="evidence" value="ECO:0007669"/>
    <property type="project" value="InterPro"/>
</dbReference>
<dbReference type="InterPro" id="IPR036388">
    <property type="entry name" value="WH-like_DNA-bd_sf"/>
</dbReference>
<dbReference type="InterPro" id="IPR036390">
    <property type="entry name" value="WH_DNA-bd_sf"/>
</dbReference>
<dbReference type="AlphaFoldDB" id="A0A8J7RYF4"/>
<name>A0A8J7RYF4_9PROT</name>
<evidence type="ECO:0000313" key="7">
    <source>
        <dbReference type="Proteomes" id="UP000672602"/>
    </source>
</evidence>
<dbReference type="Gene3D" id="1.20.120.530">
    <property type="entry name" value="GntR ligand-binding domain-like"/>
    <property type="match status" value="1"/>
</dbReference>
<dbReference type="PRINTS" id="PR00035">
    <property type="entry name" value="HTHGNTR"/>
</dbReference>
<dbReference type="InterPro" id="IPR000524">
    <property type="entry name" value="Tscrpt_reg_HTH_GntR"/>
</dbReference>
<dbReference type="RefSeq" id="WP_210680010.1">
    <property type="nucleotide sequence ID" value="NZ_JAGMWN010000001.1"/>
</dbReference>
<evidence type="ECO:0000259" key="5">
    <source>
        <dbReference type="PROSITE" id="PS50949"/>
    </source>
</evidence>
<organism evidence="6 7">
    <name type="scientific">Marivibrio halodurans</name>
    <dbReference type="NCBI Taxonomy" id="2039722"/>
    <lineage>
        <taxon>Bacteria</taxon>
        <taxon>Pseudomonadati</taxon>
        <taxon>Pseudomonadota</taxon>
        <taxon>Alphaproteobacteria</taxon>
        <taxon>Rhodospirillales</taxon>
        <taxon>Rhodospirillaceae</taxon>
        <taxon>Marivibrio</taxon>
    </lineage>
</organism>
<dbReference type="Pfam" id="PF00392">
    <property type="entry name" value="GntR"/>
    <property type="match status" value="1"/>
</dbReference>
<sequence>MSADGAAVDPSHAPARDSATQAGQGAGGEDGDSLHFRKLAVAPTYRVVAETIEREIMEGRLQPGDRLPSETALAEQLGVNRSTAREGLRLLEQTGLVERKSGRRLHAAIPGHVELSTRASRALLLQQVTFIDLHQLLMALEPAAAAMAATTIGEDDLAALERNLAETEARVERGETITALDTEFHEIISAAVGNPAWLMAREAAAKLLFPAADPMMSRLDQAPHRLVAAHRRILDGLRAGDVEAAREWMRKHIIDFKRGYELAGLPTDRPVHHPLNQEKDEQS</sequence>
<keyword evidence="3" id="KW-0804">Transcription</keyword>
<dbReference type="Pfam" id="PF07729">
    <property type="entry name" value="FCD"/>
    <property type="match status" value="1"/>
</dbReference>
<keyword evidence="1" id="KW-0805">Transcription regulation</keyword>
<dbReference type="CDD" id="cd07377">
    <property type="entry name" value="WHTH_GntR"/>
    <property type="match status" value="1"/>
</dbReference>
<dbReference type="SMART" id="SM00895">
    <property type="entry name" value="FCD"/>
    <property type="match status" value="1"/>
</dbReference>
<dbReference type="PANTHER" id="PTHR43537">
    <property type="entry name" value="TRANSCRIPTIONAL REGULATOR, GNTR FAMILY"/>
    <property type="match status" value="1"/>
</dbReference>
<feature type="domain" description="HTH gntR-type" evidence="5">
    <location>
        <begin position="42"/>
        <end position="110"/>
    </location>
</feature>
<dbReference type="SUPFAM" id="SSF48008">
    <property type="entry name" value="GntR ligand-binding domain-like"/>
    <property type="match status" value="1"/>
</dbReference>
<dbReference type="Gene3D" id="1.10.10.10">
    <property type="entry name" value="Winged helix-like DNA-binding domain superfamily/Winged helix DNA-binding domain"/>
    <property type="match status" value="1"/>
</dbReference>
<reference evidence="6" key="1">
    <citation type="submission" date="2021-04" db="EMBL/GenBank/DDBJ databases">
        <authorList>
            <person name="Zhang D.-C."/>
        </authorList>
    </citation>
    <scope>NUCLEOTIDE SEQUENCE</scope>
    <source>
        <strain evidence="6">CGMCC 1.15697</strain>
    </source>
</reference>
<dbReference type="PROSITE" id="PS50949">
    <property type="entry name" value="HTH_GNTR"/>
    <property type="match status" value="1"/>
</dbReference>
<dbReference type="GO" id="GO:0003677">
    <property type="term" value="F:DNA binding"/>
    <property type="evidence" value="ECO:0007669"/>
    <property type="project" value="UniProtKB-KW"/>
</dbReference>
<comment type="caution">
    <text evidence="6">The sequence shown here is derived from an EMBL/GenBank/DDBJ whole genome shotgun (WGS) entry which is preliminary data.</text>
</comment>
<feature type="region of interest" description="Disordered" evidence="4">
    <location>
        <begin position="1"/>
        <end position="31"/>
    </location>
</feature>
<evidence type="ECO:0000256" key="1">
    <source>
        <dbReference type="ARBA" id="ARBA00023015"/>
    </source>
</evidence>
<dbReference type="PANTHER" id="PTHR43537:SF5">
    <property type="entry name" value="UXU OPERON TRANSCRIPTIONAL REGULATOR"/>
    <property type="match status" value="1"/>
</dbReference>
<dbReference type="InterPro" id="IPR008920">
    <property type="entry name" value="TF_FadR/GntR_C"/>
</dbReference>
<keyword evidence="2" id="KW-0238">DNA-binding</keyword>
<evidence type="ECO:0000256" key="2">
    <source>
        <dbReference type="ARBA" id="ARBA00023125"/>
    </source>
</evidence>
<dbReference type="SUPFAM" id="SSF46785">
    <property type="entry name" value="Winged helix' DNA-binding domain"/>
    <property type="match status" value="1"/>
</dbReference>
<evidence type="ECO:0000256" key="4">
    <source>
        <dbReference type="SAM" id="MobiDB-lite"/>
    </source>
</evidence>
<gene>
    <name evidence="6" type="ORF">KAJ83_00220</name>
</gene>
<dbReference type="InterPro" id="IPR011711">
    <property type="entry name" value="GntR_C"/>
</dbReference>